<name>A0ABR2SZU1_9ROSI</name>
<keyword evidence="12" id="KW-0811">Translocation</keyword>
<feature type="repeat" description="WD" evidence="19">
    <location>
        <begin position="181"/>
        <end position="224"/>
    </location>
</feature>
<dbReference type="PROSITE" id="PS50082">
    <property type="entry name" value="WD_REPEATS_2"/>
    <property type="match status" value="4"/>
</dbReference>
<dbReference type="Pfam" id="PF00400">
    <property type="entry name" value="WD40"/>
    <property type="match status" value="5"/>
</dbReference>
<sequence length="1380" mass="153501">MPLRLEIKRKLAQRSERVKSVDLHPTEPWILASLYTGTVCIWNYQSQTMAKSFEVTELPVRSAKFVARKQWVVVGADDMFIRVYNYNTMDKVKVFEAHTDYIRCVAVHPTLPYVLSSSDDMLIKLWDWEKGWVCTQIFEGHSHYVMQVTFNPKDTNTFASASLDRTIKIWNLGSPDPNFTLDAHQKGVNCVDYFTGGDKPYLITGSDDHTAKVWDYQTKSCVQTLEGHTHNVSAVCFHPDLPIIITGSEDGTVRIWHATTYRLENTLNYGLERVWAVGYMKGSRRIVIGYDEGTIMVKIGREVPVASMDNSGKIIWAKQNEIQTVNIKSVGSDFEVTDGERLPLAVKELGTCDLYPQSLKHNPNGRFVVVCGDGEYIIYTALAWRNRSFGSALECVWSSDGEYAVRESTSKIKIFSKSFQEKRSVRPTFSAEHIFGGNLLAMCSNDFICFYDWAECRMIRRIDVTVKNLYWADSGDLVAIASDTSFYILKYNRDVVQSYLDSGRPVDEQGVEDAFELLHETNERVRTGIWVGDCFIYNNSSWRLNYCVGGEVTTMFHLDRPMYLLGYLASQSRVYLIDKEFNVMGYTLLLSLIEYKTLVMRGDLERANEILPSIPKEHHNSVAHFLESRGMVEEALEVATDPDYRFELAIQLGKLEIAKEIAAEVQSESKWKQLGKLALSTGKLAMAEDCMEHAMDLSGLLLLYSSLGDAEGISKLASLSKEQGKNNVAFLCLFMLGKLEDCLQLLVESNRIPEAALMARSYLPSKVSEIVAIWRKDLIKVNPKAAESLADPREYPNLFEDWELSLSVESKVAETRGVYPPAADYLNHADRSQMTLVDAFRSMQIEDEEPLENGDLYHEAAEPNGHDQNLELNGEEGSQEEAVVVDADSNDGAVLVNGNEPEEDVKIEILSLFLHQITRVLALLLYVLENALPHSKKRSAGREISRDNPGLDEEEGSSEQENGTFKRASDEVLANRRIVKVRRNQTASTASSNPFSGICLVPPTEPTFPPAASSGAPESRATTTEVITEAPIVDEKEVPEDGENDVNRSEKNEEGNNQQSEKTDEKDPGSVKSEIENIEPSESKEGPVSEAFADKESTENKGSTVLNEETQEEANDGKRAGDVSTNDEDKKDDKTANADNRDRSSENADSSAEGASLSSFQQLSSSQNAFTGLAGTGFSTSAFSFGSTSKDGSTSSVPLFGLKSDRPFGFGLSTNGNSSLFNSPGTSVVSKKEKSGFQAMPEVPVETGEENEKVVFSADSVLFEFIDGVWKERGKGELKVNVSTAGTEGARVLMRARGNYRLILNARLYPDMKLTNMDKRGITFACMNSTSEEKEGLSTFALKFKDASIVEEFRAAVTAHQCNTTDVLRAPENSPKASED</sequence>
<dbReference type="InterPro" id="IPR015943">
    <property type="entry name" value="WD40/YVTN_repeat-like_dom_sf"/>
</dbReference>
<dbReference type="SUPFAM" id="SSF50729">
    <property type="entry name" value="PH domain-like"/>
    <property type="match status" value="1"/>
</dbReference>
<feature type="compositionally biased region" description="Basic and acidic residues" evidence="20">
    <location>
        <begin position="1115"/>
        <end position="1146"/>
    </location>
</feature>
<evidence type="ECO:0000256" key="3">
    <source>
        <dbReference type="ARBA" id="ARBA00004567"/>
    </source>
</evidence>
<dbReference type="InterPro" id="IPR036322">
    <property type="entry name" value="WD40_repeat_dom_sf"/>
</dbReference>
<dbReference type="InterPro" id="IPR006692">
    <property type="entry name" value="Beta-prop_COPA/B_2nd"/>
</dbReference>
<evidence type="ECO:0000256" key="7">
    <source>
        <dbReference type="ARBA" id="ARBA00022574"/>
    </source>
</evidence>
<feature type="repeat" description="WD" evidence="19">
    <location>
        <begin position="138"/>
        <end position="180"/>
    </location>
</feature>
<keyword evidence="5" id="KW-0813">Transport</keyword>
<dbReference type="Pfam" id="PF00638">
    <property type="entry name" value="Ran_BP1"/>
    <property type="match status" value="1"/>
</dbReference>
<evidence type="ECO:0000256" key="20">
    <source>
        <dbReference type="SAM" id="MobiDB-lite"/>
    </source>
</evidence>
<comment type="subunit">
    <text evidence="4">Oligomeric complex that consists of at least the alpha, beta, beta', gamma, delta, epsilon and zeta subunits.</text>
</comment>
<dbReference type="PANTHER" id="PTHR19876:SF68">
    <property type="entry name" value="COATOMER SUBUNIT BETA'-2"/>
    <property type="match status" value="1"/>
</dbReference>
<dbReference type="InterPro" id="IPR045207">
    <property type="entry name" value="RanBD_NUP50_plant"/>
</dbReference>
<evidence type="ECO:0000256" key="1">
    <source>
        <dbReference type="ARBA" id="ARBA00004156"/>
    </source>
</evidence>
<evidence type="ECO:0000256" key="10">
    <source>
        <dbReference type="ARBA" id="ARBA00022892"/>
    </source>
</evidence>
<proteinExistence type="predicted"/>
<evidence type="ECO:0000256" key="19">
    <source>
        <dbReference type="PROSITE-ProRule" id="PRU00221"/>
    </source>
</evidence>
<dbReference type="SMART" id="SM00320">
    <property type="entry name" value="WD40"/>
    <property type="match status" value="6"/>
</dbReference>
<keyword evidence="7 19" id="KW-0853">WD repeat</keyword>
<keyword evidence="15" id="KW-0472">Membrane</keyword>
<evidence type="ECO:0000256" key="8">
    <source>
        <dbReference type="ARBA" id="ARBA00022737"/>
    </source>
</evidence>
<evidence type="ECO:0000259" key="21">
    <source>
        <dbReference type="PROSITE" id="PS50196"/>
    </source>
</evidence>
<dbReference type="SMART" id="SM00160">
    <property type="entry name" value="RanBD"/>
    <property type="match status" value="1"/>
</dbReference>
<evidence type="ECO:0000256" key="11">
    <source>
        <dbReference type="ARBA" id="ARBA00022927"/>
    </source>
</evidence>
<feature type="region of interest" description="Disordered" evidence="20">
    <location>
        <begin position="983"/>
        <end position="1160"/>
    </location>
</feature>
<dbReference type="Pfam" id="PF04053">
    <property type="entry name" value="B-prop_COPA_B_2nd"/>
    <property type="match status" value="1"/>
</dbReference>
<feature type="region of interest" description="Disordered" evidence="20">
    <location>
        <begin position="936"/>
        <end position="969"/>
    </location>
</feature>
<feature type="compositionally biased region" description="Basic and acidic residues" evidence="20">
    <location>
        <begin position="1045"/>
        <end position="1054"/>
    </location>
</feature>
<dbReference type="PROSITE" id="PS50294">
    <property type="entry name" value="WD_REPEATS_REGION"/>
    <property type="match status" value="4"/>
</dbReference>
<evidence type="ECO:0000256" key="2">
    <source>
        <dbReference type="ARBA" id="ARBA00004255"/>
    </source>
</evidence>
<dbReference type="InterPro" id="IPR050844">
    <property type="entry name" value="Coatomer_complex_subunit"/>
</dbReference>
<feature type="repeat" description="WD" evidence="19">
    <location>
        <begin position="95"/>
        <end position="127"/>
    </location>
</feature>
<dbReference type="CDD" id="cd00200">
    <property type="entry name" value="WD40"/>
    <property type="match status" value="1"/>
</dbReference>
<feature type="repeat" description="WD" evidence="19">
    <location>
        <begin position="225"/>
        <end position="266"/>
    </location>
</feature>
<keyword evidence="17" id="KW-0968">Cytoplasmic vesicle</keyword>
<dbReference type="SUPFAM" id="SSF50978">
    <property type="entry name" value="WD40 repeat-like"/>
    <property type="match status" value="2"/>
</dbReference>
<keyword evidence="14" id="KW-0906">Nuclear pore complex</keyword>
<keyword evidence="13" id="KW-0333">Golgi apparatus</keyword>
<keyword evidence="11" id="KW-0653">Protein transport</keyword>
<evidence type="ECO:0000256" key="14">
    <source>
        <dbReference type="ARBA" id="ARBA00023132"/>
    </source>
</evidence>
<feature type="compositionally biased region" description="Basic and acidic residues" evidence="20">
    <location>
        <begin position="1061"/>
        <end position="1099"/>
    </location>
</feature>
<dbReference type="PANTHER" id="PTHR19876">
    <property type="entry name" value="COATOMER"/>
    <property type="match status" value="1"/>
</dbReference>
<feature type="domain" description="RanBD1" evidence="21">
    <location>
        <begin position="1239"/>
        <end position="1357"/>
    </location>
</feature>
<evidence type="ECO:0000313" key="22">
    <source>
        <dbReference type="EMBL" id="KAK9030768.1"/>
    </source>
</evidence>
<evidence type="ECO:0000256" key="12">
    <source>
        <dbReference type="ARBA" id="ARBA00023010"/>
    </source>
</evidence>
<dbReference type="InterPro" id="IPR001680">
    <property type="entry name" value="WD40_rpt"/>
</dbReference>
<keyword evidence="23" id="KW-1185">Reference proteome</keyword>
<evidence type="ECO:0000256" key="5">
    <source>
        <dbReference type="ARBA" id="ARBA00022448"/>
    </source>
</evidence>
<evidence type="ECO:0000256" key="9">
    <source>
        <dbReference type="ARBA" id="ARBA00022816"/>
    </source>
</evidence>
<dbReference type="Pfam" id="PF23953">
    <property type="entry name" value="TPR_COPA_B"/>
    <property type="match status" value="1"/>
</dbReference>
<evidence type="ECO:0000256" key="4">
    <source>
        <dbReference type="ARBA" id="ARBA00011775"/>
    </source>
</evidence>
<protein>
    <recommendedName>
        <fullName evidence="21">RanBD1 domain-containing protein</fullName>
    </recommendedName>
</protein>
<dbReference type="CDD" id="cd22947">
    <property type="entry name" value="Coatomer_WDAD_beta-like"/>
    <property type="match status" value="1"/>
</dbReference>
<dbReference type="Gene3D" id="2.30.29.30">
    <property type="entry name" value="Pleckstrin-homology domain (PH domain)/Phosphotyrosine-binding domain (PTB)"/>
    <property type="match status" value="1"/>
</dbReference>
<dbReference type="InterPro" id="IPR011993">
    <property type="entry name" value="PH-like_dom_sf"/>
</dbReference>
<comment type="caution">
    <text evidence="22">The sequence shown here is derived from an EMBL/GenBank/DDBJ whole genome shotgun (WGS) entry which is preliminary data.</text>
</comment>
<keyword evidence="6" id="KW-0963">Cytoplasm</keyword>
<dbReference type="Gene3D" id="1.25.40.470">
    <property type="match status" value="1"/>
</dbReference>
<dbReference type="InterPro" id="IPR000156">
    <property type="entry name" value="Ran_bind_dom"/>
</dbReference>
<evidence type="ECO:0000256" key="13">
    <source>
        <dbReference type="ARBA" id="ARBA00023034"/>
    </source>
</evidence>
<comment type="function">
    <text evidence="18">The coatomer is a cytosolic protein complex that binds to dilysine motifs and reversibly associates with Golgi non-clathrin-coated vesicles, which further mediate biosynthetic protein transport from the ER, via the Golgi up to the trans Golgi network. Coatomer complex is required for budding from Golgi membranes, and is essential for the retrograde Golgi-to-ER transport of dilysine-tagged proteins.</text>
</comment>
<evidence type="ECO:0000256" key="17">
    <source>
        <dbReference type="ARBA" id="ARBA00023329"/>
    </source>
</evidence>
<dbReference type="CDD" id="cd13169">
    <property type="entry name" value="RanBD_NUP50_plant"/>
    <property type="match status" value="1"/>
</dbReference>
<dbReference type="PRINTS" id="PR00320">
    <property type="entry name" value="GPROTEINBRPT"/>
</dbReference>
<gene>
    <name evidence="22" type="ORF">V6N11_032180</name>
</gene>
<evidence type="ECO:0000256" key="15">
    <source>
        <dbReference type="ARBA" id="ARBA00023136"/>
    </source>
</evidence>
<organism evidence="22 23">
    <name type="scientific">Hibiscus sabdariffa</name>
    <name type="common">roselle</name>
    <dbReference type="NCBI Taxonomy" id="183260"/>
    <lineage>
        <taxon>Eukaryota</taxon>
        <taxon>Viridiplantae</taxon>
        <taxon>Streptophyta</taxon>
        <taxon>Embryophyta</taxon>
        <taxon>Tracheophyta</taxon>
        <taxon>Spermatophyta</taxon>
        <taxon>Magnoliopsida</taxon>
        <taxon>eudicotyledons</taxon>
        <taxon>Gunneridae</taxon>
        <taxon>Pentapetalae</taxon>
        <taxon>rosids</taxon>
        <taxon>malvids</taxon>
        <taxon>Malvales</taxon>
        <taxon>Malvaceae</taxon>
        <taxon>Malvoideae</taxon>
        <taxon>Hibiscus</taxon>
    </lineage>
</organism>
<dbReference type="InterPro" id="IPR056176">
    <property type="entry name" value="TPR_COPA_B"/>
</dbReference>
<comment type="subcellular location">
    <subcellularLocation>
        <location evidence="1">Cytoplasmic vesicle membrane</location>
    </subcellularLocation>
    <subcellularLocation>
        <location evidence="2">Golgi apparatus membrane</location>
        <topology evidence="2">Peripheral membrane protein</topology>
        <orientation evidence="2">Cytoplasmic side</orientation>
    </subcellularLocation>
    <subcellularLocation>
        <location evidence="3">Nucleus</location>
        <location evidence="3">Nuclear pore complex</location>
    </subcellularLocation>
</comment>
<feature type="compositionally biased region" description="Polar residues" evidence="20">
    <location>
        <begin position="984"/>
        <end position="995"/>
    </location>
</feature>
<evidence type="ECO:0000256" key="16">
    <source>
        <dbReference type="ARBA" id="ARBA00023242"/>
    </source>
</evidence>
<dbReference type="EMBL" id="JBBPBN010000010">
    <property type="protein sequence ID" value="KAK9030768.1"/>
    <property type="molecule type" value="Genomic_DNA"/>
</dbReference>
<evidence type="ECO:0000256" key="6">
    <source>
        <dbReference type="ARBA" id="ARBA00022490"/>
    </source>
</evidence>
<reference evidence="22 23" key="1">
    <citation type="journal article" date="2024" name="G3 (Bethesda)">
        <title>Genome assembly of Hibiscus sabdariffa L. provides insights into metabolisms of medicinal natural products.</title>
        <authorList>
            <person name="Kim T."/>
        </authorList>
    </citation>
    <scope>NUCLEOTIDE SEQUENCE [LARGE SCALE GENOMIC DNA]</scope>
    <source>
        <strain evidence="22">TK-2024</strain>
        <tissue evidence="22">Old leaves</tissue>
    </source>
</reference>
<dbReference type="Gene3D" id="2.130.10.10">
    <property type="entry name" value="YVTN repeat-like/Quinoprotein amine dehydrogenase"/>
    <property type="match status" value="1"/>
</dbReference>
<keyword evidence="16" id="KW-0539">Nucleus</keyword>
<dbReference type="InterPro" id="IPR015007">
    <property type="entry name" value="NUP2/50/61"/>
</dbReference>
<accession>A0ABR2SZU1</accession>
<evidence type="ECO:0000313" key="23">
    <source>
        <dbReference type="Proteomes" id="UP001396334"/>
    </source>
</evidence>
<keyword evidence="10" id="KW-0931">ER-Golgi transport</keyword>
<dbReference type="Pfam" id="PF08911">
    <property type="entry name" value="NUP50"/>
    <property type="match status" value="1"/>
</dbReference>
<dbReference type="PROSITE" id="PS50196">
    <property type="entry name" value="RANBD1"/>
    <property type="match status" value="1"/>
</dbReference>
<dbReference type="InterPro" id="IPR020472">
    <property type="entry name" value="WD40_PAC1"/>
</dbReference>
<dbReference type="Proteomes" id="UP001396334">
    <property type="component" value="Unassembled WGS sequence"/>
</dbReference>
<evidence type="ECO:0000256" key="18">
    <source>
        <dbReference type="ARBA" id="ARBA00025536"/>
    </source>
</evidence>
<keyword evidence="8" id="KW-0677">Repeat</keyword>
<keyword evidence="9" id="KW-0509">mRNA transport</keyword>